<keyword evidence="4 6" id="KW-0472">Membrane</keyword>
<evidence type="ECO:0000313" key="9">
    <source>
        <dbReference type="Proteomes" id="UP000738325"/>
    </source>
</evidence>
<evidence type="ECO:0000256" key="4">
    <source>
        <dbReference type="ARBA" id="ARBA00023136"/>
    </source>
</evidence>
<keyword evidence="3 6" id="KW-1133">Transmembrane helix</keyword>
<evidence type="ECO:0000256" key="2">
    <source>
        <dbReference type="ARBA" id="ARBA00022692"/>
    </source>
</evidence>
<feature type="compositionally biased region" description="Polar residues" evidence="5">
    <location>
        <begin position="1"/>
        <end position="11"/>
    </location>
</feature>
<feature type="compositionally biased region" description="Polar residues" evidence="5">
    <location>
        <begin position="195"/>
        <end position="205"/>
    </location>
</feature>
<organism evidence="8 9">
    <name type="scientific">Dissophora globulifera</name>
    <dbReference type="NCBI Taxonomy" id="979702"/>
    <lineage>
        <taxon>Eukaryota</taxon>
        <taxon>Fungi</taxon>
        <taxon>Fungi incertae sedis</taxon>
        <taxon>Mucoromycota</taxon>
        <taxon>Mortierellomycotina</taxon>
        <taxon>Mortierellomycetes</taxon>
        <taxon>Mortierellales</taxon>
        <taxon>Mortierellaceae</taxon>
        <taxon>Dissophora</taxon>
    </lineage>
</organism>
<reference evidence="8" key="1">
    <citation type="journal article" date="2020" name="Fungal Divers.">
        <title>Resolving the Mortierellaceae phylogeny through synthesis of multi-gene phylogenetics and phylogenomics.</title>
        <authorList>
            <person name="Vandepol N."/>
            <person name="Liber J."/>
            <person name="Desiro A."/>
            <person name="Na H."/>
            <person name="Kennedy M."/>
            <person name="Barry K."/>
            <person name="Grigoriev I.V."/>
            <person name="Miller A.N."/>
            <person name="O'Donnell K."/>
            <person name="Stajich J.E."/>
            <person name="Bonito G."/>
        </authorList>
    </citation>
    <scope>NUCLEOTIDE SEQUENCE</scope>
    <source>
        <strain evidence="8">REB-010B</strain>
    </source>
</reference>
<proteinExistence type="predicted"/>
<accession>A0A9P6RNK1</accession>
<dbReference type="EMBL" id="JAAAIP010000144">
    <property type="protein sequence ID" value="KAG0324546.1"/>
    <property type="molecule type" value="Genomic_DNA"/>
</dbReference>
<dbReference type="Proteomes" id="UP000738325">
    <property type="component" value="Unassembled WGS sequence"/>
</dbReference>
<feature type="compositionally biased region" description="Basic and acidic residues" evidence="5">
    <location>
        <begin position="181"/>
        <end position="194"/>
    </location>
</feature>
<evidence type="ECO:0000256" key="6">
    <source>
        <dbReference type="SAM" id="Phobius"/>
    </source>
</evidence>
<feature type="compositionally biased region" description="Low complexity" evidence="5">
    <location>
        <begin position="16"/>
        <end position="32"/>
    </location>
</feature>
<evidence type="ECO:0000256" key="1">
    <source>
        <dbReference type="ARBA" id="ARBA00004127"/>
    </source>
</evidence>
<evidence type="ECO:0000313" key="8">
    <source>
        <dbReference type="EMBL" id="KAG0324546.1"/>
    </source>
</evidence>
<protein>
    <submittedName>
        <fullName evidence="8">Vacuolar transporter chaperone</fullName>
    </submittedName>
</protein>
<dbReference type="GO" id="GO:0007034">
    <property type="term" value="P:vacuolar transport"/>
    <property type="evidence" value="ECO:0007669"/>
    <property type="project" value="TreeGrafter"/>
</dbReference>
<feature type="transmembrane region" description="Helical" evidence="6">
    <location>
        <begin position="329"/>
        <end position="352"/>
    </location>
</feature>
<dbReference type="GO" id="GO:0012505">
    <property type="term" value="C:endomembrane system"/>
    <property type="evidence" value="ECO:0007669"/>
    <property type="project" value="UniProtKB-SubCell"/>
</dbReference>
<feature type="region of interest" description="Disordered" evidence="5">
    <location>
        <begin position="138"/>
        <end position="246"/>
    </location>
</feature>
<feature type="region of interest" description="Disordered" evidence="5">
    <location>
        <begin position="1"/>
        <end position="37"/>
    </location>
</feature>
<dbReference type="GO" id="GO:0033254">
    <property type="term" value="C:vacuolar transporter chaperone complex"/>
    <property type="evidence" value="ECO:0007669"/>
    <property type="project" value="TreeGrafter"/>
</dbReference>
<dbReference type="Pfam" id="PF02656">
    <property type="entry name" value="DUF202"/>
    <property type="match status" value="1"/>
</dbReference>
<keyword evidence="9" id="KW-1185">Reference proteome</keyword>
<dbReference type="PANTHER" id="PTHR46140:SF1">
    <property type="entry name" value="VACUOLAR TRANSPORTER CHAPERONE COMPLEX SUBUNIT 4-RELATED"/>
    <property type="match status" value="1"/>
</dbReference>
<feature type="compositionally biased region" description="Polar residues" evidence="5">
    <location>
        <begin position="138"/>
        <end position="158"/>
    </location>
</feature>
<dbReference type="OrthoDB" id="2446210at2759"/>
<dbReference type="InterPro" id="IPR003807">
    <property type="entry name" value="DUF202"/>
</dbReference>
<evidence type="ECO:0000256" key="3">
    <source>
        <dbReference type="ARBA" id="ARBA00022989"/>
    </source>
</evidence>
<evidence type="ECO:0000256" key="5">
    <source>
        <dbReference type="SAM" id="MobiDB-lite"/>
    </source>
</evidence>
<dbReference type="GO" id="GO:0000329">
    <property type="term" value="C:fungal-type vacuole membrane"/>
    <property type="evidence" value="ECO:0007669"/>
    <property type="project" value="TreeGrafter"/>
</dbReference>
<comment type="caution">
    <text evidence="8">The sequence shown here is derived from an EMBL/GenBank/DDBJ whole genome shotgun (WGS) entry which is preliminary data.</text>
</comment>
<feature type="transmembrane region" description="Helical" evidence="6">
    <location>
        <begin position="304"/>
        <end position="323"/>
    </location>
</feature>
<dbReference type="GO" id="GO:0006797">
    <property type="term" value="P:polyphosphate metabolic process"/>
    <property type="evidence" value="ECO:0007669"/>
    <property type="project" value="TreeGrafter"/>
</dbReference>
<dbReference type="GO" id="GO:0016237">
    <property type="term" value="P:microautophagy"/>
    <property type="evidence" value="ECO:0007669"/>
    <property type="project" value="TreeGrafter"/>
</dbReference>
<feature type="transmembrane region" description="Helical" evidence="6">
    <location>
        <begin position="373"/>
        <end position="395"/>
    </location>
</feature>
<dbReference type="InterPro" id="IPR051572">
    <property type="entry name" value="VTC_Complex_Subunit"/>
</dbReference>
<gene>
    <name evidence="8" type="primary">VTC4_1</name>
    <name evidence="8" type="ORF">BGZ99_001681</name>
</gene>
<comment type="subcellular location">
    <subcellularLocation>
        <location evidence="1">Endomembrane system</location>
        <topology evidence="1">Multi-pass membrane protein</topology>
    </subcellularLocation>
</comment>
<dbReference type="GO" id="GO:0042144">
    <property type="term" value="P:vacuole fusion, non-autophagic"/>
    <property type="evidence" value="ECO:0007669"/>
    <property type="project" value="TreeGrafter"/>
</dbReference>
<evidence type="ECO:0000259" key="7">
    <source>
        <dbReference type="Pfam" id="PF02656"/>
    </source>
</evidence>
<keyword evidence="2 6" id="KW-0812">Transmembrane</keyword>
<name>A0A9P6RNK1_9FUNG</name>
<feature type="domain" description="DUF202" evidence="7">
    <location>
        <begin position="299"/>
        <end position="355"/>
    </location>
</feature>
<dbReference type="AlphaFoldDB" id="A0A9P6RNK1"/>
<dbReference type="PANTHER" id="PTHR46140">
    <property type="entry name" value="VACUOLAR TRANSPORTER CHAPERONE 1-RELATED"/>
    <property type="match status" value="1"/>
</dbReference>
<sequence length="415" mass="46202">MAYRPLQTTAQEQEDSFASSSSTFSYAPTSSTPLPPRQYLPHQLYANTPVRYSPLPAPPVVSSHNIAIPKRGSSSDFGNTYPISTLAELAASSSTAAQYTHPLVVQDIHLEPPHRNFATPRGLTALATADRPVSEASFTNLSTHSNEPLNPSPRSTLTRYPARTGLSKRLPERPGSTKNRLGGEKKQLRIREPEQSNMRSLTPQSWHPEFFRNHGSSTPKPLNGLKDQHRRFPSDSDGELSAIDIDEDDRNARKSLKNVKSSADSNVFTKTRKNPFARLIRKRTQVTYDVAKTGRLAQFSNERLYLHWIRFAMLQGTIALTLLSFGYYIAAYIGVGAMIVALATLIYSTTLFHVRHLNMVSKRNDVVYYEKTVPTILCIALILLYGSNFVLTMSVGEDARSPPPWATSNDPLNPF</sequence>